<dbReference type="RefSeq" id="WP_021244822.1">
    <property type="nucleotide sequence ID" value="NZ_ATIB01000054.1"/>
</dbReference>
<reference evidence="1 2" key="1">
    <citation type="journal article" date="2013" name="Genome Announc.">
        <title>Draft Genome Sequence of a Hexachlorocyclohexane-Degrading Bacterium, Sphingobium baderi Strain LL03T.</title>
        <authorList>
            <person name="Kaur J."/>
            <person name="Verma H."/>
            <person name="Tripathi C."/>
            <person name="Khurana J.P."/>
            <person name="Lal R."/>
        </authorList>
    </citation>
    <scope>NUCLEOTIDE SEQUENCE [LARGE SCALE GENOMIC DNA]</scope>
    <source>
        <strain evidence="1 2">LL03</strain>
    </source>
</reference>
<dbReference type="EMBL" id="ATIB01000054">
    <property type="protein sequence ID" value="EQB01898.1"/>
    <property type="molecule type" value="Genomic_DNA"/>
</dbReference>
<gene>
    <name evidence="1" type="ORF">L485_09700</name>
</gene>
<dbReference type="PATRIC" id="fig|1114964.3.peg.1891"/>
<sequence>MILAALDCFDDRLVVLGERLLEVRFQPNNRRLYDRRFRDAAGIVNQRVAAVQFLVSGLPITVKQKSRG</sequence>
<accession>T0GPJ4</accession>
<keyword evidence="2" id="KW-1185">Reference proteome</keyword>
<comment type="caution">
    <text evidence="1">The sequence shown here is derived from an EMBL/GenBank/DDBJ whole genome shotgun (WGS) entry which is preliminary data.</text>
</comment>
<organism evidence="1 2">
    <name type="scientific">Sphingobium baderi LL03</name>
    <dbReference type="NCBI Taxonomy" id="1114964"/>
    <lineage>
        <taxon>Bacteria</taxon>
        <taxon>Pseudomonadati</taxon>
        <taxon>Pseudomonadota</taxon>
        <taxon>Alphaproteobacteria</taxon>
        <taxon>Sphingomonadales</taxon>
        <taxon>Sphingomonadaceae</taxon>
        <taxon>Sphingobium</taxon>
    </lineage>
</organism>
<protein>
    <submittedName>
        <fullName evidence="1">Uncharacterized protein</fullName>
    </submittedName>
</protein>
<dbReference type="AlphaFoldDB" id="T0GPJ4"/>
<evidence type="ECO:0000313" key="2">
    <source>
        <dbReference type="Proteomes" id="UP000015524"/>
    </source>
</evidence>
<evidence type="ECO:0000313" key="1">
    <source>
        <dbReference type="EMBL" id="EQB01898.1"/>
    </source>
</evidence>
<name>T0GPJ4_9SPHN</name>
<dbReference type="Proteomes" id="UP000015524">
    <property type="component" value="Unassembled WGS sequence"/>
</dbReference>
<proteinExistence type="predicted"/>